<feature type="domain" description="NAD(P)-binding" evidence="1">
    <location>
        <begin position="2"/>
        <end position="172"/>
    </location>
</feature>
<evidence type="ECO:0000313" key="3">
    <source>
        <dbReference type="Proteomes" id="UP000198504"/>
    </source>
</evidence>
<dbReference type="Gene3D" id="3.40.50.720">
    <property type="entry name" value="NAD(P)-binding Rossmann-like Domain"/>
    <property type="match status" value="1"/>
</dbReference>
<evidence type="ECO:0000259" key="1">
    <source>
        <dbReference type="Pfam" id="PF13460"/>
    </source>
</evidence>
<dbReference type="AlphaFoldDB" id="A0A1H8ZGL0"/>
<dbReference type="SUPFAM" id="SSF51735">
    <property type="entry name" value="NAD(P)-binding Rossmann-fold domains"/>
    <property type="match status" value="1"/>
</dbReference>
<name>A0A1H8ZGL0_9ACTN</name>
<keyword evidence="3" id="KW-1185">Reference proteome</keyword>
<dbReference type="InterPro" id="IPR036291">
    <property type="entry name" value="NAD(P)-bd_dom_sf"/>
</dbReference>
<dbReference type="PANTHER" id="PTHR43162">
    <property type="match status" value="1"/>
</dbReference>
<dbReference type="EMBL" id="FOFA01000001">
    <property type="protein sequence ID" value="SEP63546.1"/>
    <property type="molecule type" value="Genomic_DNA"/>
</dbReference>
<gene>
    <name evidence="2" type="ORF">SAMN05421756_101236</name>
</gene>
<dbReference type="Pfam" id="PF13460">
    <property type="entry name" value="NAD_binding_10"/>
    <property type="match status" value="1"/>
</dbReference>
<dbReference type="STRING" id="1036181.SAMN05421756_101236"/>
<accession>A0A1H8ZGL0</accession>
<dbReference type="PANTHER" id="PTHR43162:SF1">
    <property type="entry name" value="PRESTALK A DIFFERENTIATION PROTEIN A"/>
    <property type="match status" value="1"/>
</dbReference>
<dbReference type="InterPro" id="IPR051604">
    <property type="entry name" value="Ergot_Alk_Oxidoreductase"/>
</dbReference>
<dbReference type="Proteomes" id="UP000198504">
    <property type="component" value="Unassembled WGS sequence"/>
</dbReference>
<evidence type="ECO:0000313" key="2">
    <source>
        <dbReference type="EMBL" id="SEP63546.1"/>
    </source>
</evidence>
<organism evidence="2 3">
    <name type="scientific">Microlunatus flavus</name>
    <dbReference type="NCBI Taxonomy" id="1036181"/>
    <lineage>
        <taxon>Bacteria</taxon>
        <taxon>Bacillati</taxon>
        <taxon>Actinomycetota</taxon>
        <taxon>Actinomycetes</taxon>
        <taxon>Propionibacteriales</taxon>
        <taxon>Propionibacteriaceae</taxon>
        <taxon>Microlunatus</taxon>
    </lineage>
</organism>
<dbReference type="InterPro" id="IPR016040">
    <property type="entry name" value="NAD(P)-bd_dom"/>
</dbReference>
<dbReference type="RefSeq" id="WP_170853936.1">
    <property type="nucleotide sequence ID" value="NZ_FOFA01000001.1"/>
</dbReference>
<protein>
    <submittedName>
        <fullName evidence="2">Uncharacterized conserved protein YbjT, contains NAD(P)-binding and DUF2867 domains</fullName>
    </submittedName>
</protein>
<sequence>MGARGSVGRFVLSGLLERGVPVRVSARQPRPGQLAPGLDVVQADLTDRASLGPAFEGMGQLFLHANHEGVDGVIETARSAGVSRIVLMSSGSVIHPSSAGNAITEEHREVENAFAGSGLEVVPIRPLVLATNALAWAGPIKAARSVALYQPDALTAPVHERDVAAVAVAALTGNDSATVSELLTGPERITQRHQVRAIAAAIGEDVTVAELPRDQASARFARFMPPAEAEAVLQFLDDAAAGSSPATDTVRRVLGRPATAFDVWAVEHADEF</sequence>
<proteinExistence type="predicted"/>
<reference evidence="3" key="1">
    <citation type="submission" date="2016-10" db="EMBL/GenBank/DDBJ databases">
        <authorList>
            <person name="Varghese N."/>
            <person name="Submissions S."/>
        </authorList>
    </citation>
    <scope>NUCLEOTIDE SEQUENCE [LARGE SCALE GENOMIC DNA]</scope>
    <source>
        <strain evidence="3">CGMCC 4.6856</strain>
    </source>
</reference>